<accession>A0AAE1DUP6</accession>
<gene>
    <name evidence="3" type="ORF">RRG08_048691</name>
</gene>
<dbReference type="PRINTS" id="PR00453">
    <property type="entry name" value="VWFADOMAIN"/>
</dbReference>
<dbReference type="CDD" id="cd01450">
    <property type="entry name" value="vWFA_subfamily_ECM"/>
    <property type="match status" value="1"/>
</dbReference>
<evidence type="ECO:0000313" key="3">
    <source>
        <dbReference type="EMBL" id="KAK3782233.1"/>
    </source>
</evidence>
<reference evidence="3" key="1">
    <citation type="journal article" date="2023" name="G3 (Bethesda)">
        <title>A reference genome for the long-term kleptoplast-retaining sea slug Elysia crispata morphotype clarki.</title>
        <authorList>
            <person name="Eastman K.E."/>
            <person name="Pendleton A.L."/>
            <person name="Shaikh M.A."/>
            <person name="Suttiyut T."/>
            <person name="Ogas R."/>
            <person name="Tomko P."/>
            <person name="Gavelis G."/>
            <person name="Widhalm J.R."/>
            <person name="Wisecaver J.H."/>
        </authorList>
    </citation>
    <scope>NUCLEOTIDE SEQUENCE</scope>
    <source>
        <strain evidence="3">ECLA1</strain>
    </source>
</reference>
<dbReference type="InterPro" id="IPR002035">
    <property type="entry name" value="VWF_A"/>
</dbReference>
<dbReference type="PANTHER" id="PTHR24020">
    <property type="entry name" value="COLLAGEN ALPHA"/>
    <property type="match status" value="1"/>
</dbReference>
<dbReference type="Proteomes" id="UP001283361">
    <property type="component" value="Unassembled WGS sequence"/>
</dbReference>
<dbReference type="EMBL" id="JAWDGP010002524">
    <property type="protein sequence ID" value="KAK3782233.1"/>
    <property type="molecule type" value="Genomic_DNA"/>
</dbReference>
<evidence type="ECO:0000259" key="2">
    <source>
        <dbReference type="PROSITE" id="PS50234"/>
    </source>
</evidence>
<feature type="chain" id="PRO_5041906468" description="VWFA domain-containing protein" evidence="1">
    <location>
        <begin position="20"/>
        <end position="217"/>
    </location>
</feature>
<feature type="domain" description="VWFA" evidence="2">
    <location>
        <begin position="29"/>
        <end position="203"/>
    </location>
</feature>
<comment type="caution">
    <text evidence="3">The sequence shown here is derived from an EMBL/GenBank/DDBJ whole genome shotgun (WGS) entry which is preliminary data.</text>
</comment>
<proteinExistence type="predicted"/>
<name>A0AAE1DUP6_9GAST</name>
<dbReference type="SMART" id="SM00327">
    <property type="entry name" value="VWA"/>
    <property type="match status" value="1"/>
</dbReference>
<dbReference type="SUPFAM" id="SSF53300">
    <property type="entry name" value="vWA-like"/>
    <property type="match status" value="1"/>
</dbReference>
<dbReference type="PANTHER" id="PTHR24020:SF84">
    <property type="entry name" value="VWFA DOMAIN-CONTAINING PROTEIN"/>
    <property type="match status" value="1"/>
</dbReference>
<dbReference type="InterPro" id="IPR050525">
    <property type="entry name" value="ECM_Assembly_Org"/>
</dbReference>
<evidence type="ECO:0000256" key="1">
    <source>
        <dbReference type="SAM" id="SignalP"/>
    </source>
</evidence>
<evidence type="ECO:0000313" key="4">
    <source>
        <dbReference type="Proteomes" id="UP001283361"/>
    </source>
</evidence>
<dbReference type="AlphaFoldDB" id="A0AAE1DUP6"/>
<organism evidence="3 4">
    <name type="scientific">Elysia crispata</name>
    <name type="common">lettuce slug</name>
    <dbReference type="NCBI Taxonomy" id="231223"/>
    <lineage>
        <taxon>Eukaryota</taxon>
        <taxon>Metazoa</taxon>
        <taxon>Spiralia</taxon>
        <taxon>Lophotrochozoa</taxon>
        <taxon>Mollusca</taxon>
        <taxon>Gastropoda</taxon>
        <taxon>Heterobranchia</taxon>
        <taxon>Euthyneura</taxon>
        <taxon>Panpulmonata</taxon>
        <taxon>Sacoglossa</taxon>
        <taxon>Placobranchoidea</taxon>
        <taxon>Plakobranchidae</taxon>
        <taxon>Elysia</taxon>
    </lineage>
</organism>
<dbReference type="Pfam" id="PF00092">
    <property type="entry name" value="VWA"/>
    <property type="match status" value="1"/>
</dbReference>
<keyword evidence="1" id="KW-0732">Signal</keyword>
<dbReference type="Gene3D" id="3.40.50.410">
    <property type="entry name" value="von Willebrand factor, type A domain"/>
    <property type="match status" value="1"/>
</dbReference>
<feature type="signal peptide" evidence="1">
    <location>
        <begin position="1"/>
        <end position="19"/>
    </location>
</feature>
<dbReference type="PROSITE" id="PS50234">
    <property type="entry name" value="VWFA"/>
    <property type="match status" value="1"/>
</dbReference>
<dbReference type="InterPro" id="IPR036465">
    <property type="entry name" value="vWFA_dom_sf"/>
</dbReference>
<protein>
    <recommendedName>
        <fullName evidence="2">VWFA domain-containing protein</fullName>
    </recommendedName>
</protein>
<sequence>MANCFVLIGFVALLGSVHCVSECREKKMDIYFLLDSSNSIWIVYYRQMLQFVRDVVKQLDINDDFTRVGVVTFSDDYTRPPLALNRSHSQAQLLRCISELNLPYRTGLETNTHLVLKYVRENNEFRSSATKVMVVVTDGGSRQPECTAREAKLAHDKGFYVFVIGIGHYLEESEWRAIASKPYDRYIMNVTESTPLNYFACILPRRACSQPPIFVGC</sequence>
<keyword evidence="4" id="KW-1185">Reference proteome</keyword>